<keyword evidence="2" id="KW-1185">Reference proteome</keyword>
<dbReference type="InterPro" id="IPR053841">
    <property type="entry name" value="MksE"/>
</dbReference>
<evidence type="ECO:0000313" key="1">
    <source>
        <dbReference type="EMBL" id="MDA3615240.1"/>
    </source>
</evidence>
<organism evidence="1 2">
    <name type="scientific">Polluticaenibacter yanchengensis</name>
    <dbReference type="NCBI Taxonomy" id="3014562"/>
    <lineage>
        <taxon>Bacteria</taxon>
        <taxon>Pseudomonadati</taxon>
        <taxon>Bacteroidota</taxon>
        <taxon>Chitinophagia</taxon>
        <taxon>Chitinophagales</taxon>
        <taxon>Chitinophagaceae</taxon>
        <taxon>Polluticaenibacter</taxon>
    </lineage>
</organism>
<accession>A0ABT4UKE9</accession>
<dbReference type="Pfam" id="PF21980">
    <property type="entry name" value="MksE"/>
    <property type="match status" value="1"/>
</dbReference>
<evidence type="ECO:0000313" key="2">
    <source>
        <dbReference type="Proteomes" id="UP001210231"/>
    </source>
</evidence>
<dbReference type="RefSeq" id="WP_407031565.1">
    <property type="nucleotide sequence ID" value="NZ_JAQGEF010000011.1"/>
</dbReference>
<name>A0ABT4UKE9_9BACT</name>
<protein>
    <submittedName>
        <fullName evidence="1">Uncharacterized protein</fullName>
    </submittedName>
</protein>
<proteinExistence type="predicted"/>
<comment type="caution">
    <text evidence="1">The sequence shown here is derived from an EMBL/GenBank/DDBJ whole genome shotgun (WGS) entry which is preliminary data.</text>
</comment>
<gene>
    <name evidence="1" type="ORF">O3P16_10515</name>
</gene>
<dbReference type="Proteomes" id="UP001210231">
    <property type="component" value="Unassembled WGS sequence"/>
</dbReference>
<reference evidence="1 2" key="1">
    <citation type="submission" date="2022-12" db="EMBL/GenBank/DDBJ databases">
        <title>Chitinophagaceae gen. sp. nov., a new member of the family Chitinophagaceae, isolated from soil in a chemical factory.</title>
        <authorList>
            <person name="Ke Z."/>
        </authorList>
    </citation>
    <scope>NUCLEOTIDE SEQUENCE [LARGE SCALE GENOMIC DNA]</scope>
    <source>
        <strain evidence="1 2">LY-5</strain>
    </source>
</reference>
<dbReference type="EMBL" id="JAQGEF010000011">
    <property type="protein sequence ID" value="MDA3615240.1"/>
    <property type="molecule type" value="Genomic_DNA"/>
</dbReference>
<sequence length="185" mass="21630">MNVPKQTGEIYEILIKGNFICSNSVLDNVRRLYNVIEDNFEHLSEYFNAIGFNLEQGDEFYYFSRSEQRAELERKLDTAFRWIDIVDFCKAYDNAFGSGFRFTPAQLEVKIRLDAGLKDKLEIMKKITGDGSFTERIKGLIHEMEKYGIVEMENEILQQYKVLSSFKYLEQLIVSIQVTDDSDKL</sequence>